<evidence type="ECO:0000256" key="1">
    <source>
        <dbReference type="SAM" id="MobiDB-lite"/>
    </source>
</evidence>
<dbReference type="AlphaFoldDB" id="A0A2M4DLE8"/>
<accession>A0A2M4DLE8</accession>
<organism evidence="2">
    <name type="scientific">Anopheles darlingi</name>
    <name type="common">Mosquito</name>
    <dbReference type="NCBI Taxonomy" id="43151"/>
    <lineage>
        <taxon>Eukaryota</taxon>
        <taxon>Metazoa</taxon>
        <taxon>Ecdysozoa</taxon>
        <taxon>Arthropoda</taxon>
        <taxon>Hexapoda</taxon>
        <taxon>Insecta</taxon>
        <taxon>Pterygota</taxon>
        <taxon>Neoptera</taxon>
        <taxon>Endopterygota</taxon>
        <taxon>Diptera</taxon>
        <taxon>Nematocera</taxon>
        <taxon>Culicoidea</taxon>
        <taxon>Culicidae</taxon>
        <taxon>Anophelinae</taxon>
        <taxon>Anopheles</taxon>
    </lineage>
</organism>
<name>A0A2M4DLE8_ANODA</name>
<sequence>MLRHQWWRLLFQHSRSSILGCNGQLLVTAGASNRCTGAHVLSVPVPQGIERSNDDPTLAPFVRRSVPVNPVRKSDPPAPRDIVTQTRHK</sequence>
<dbReference type="EMBL" id="GGFL01014218">
    <property type="protein sequence ID" value="MBW78396.1"/>
    <property type="molecule type" value="Transcribed_RNA"/>
</dbReference>
<reference evidence="2" key="1">
    <citation type="submission" date="2018-01" db="EMBL/GenBank/DDBJ databases">
        <title>An insight into the sialome of Amazonian anophelines.</title>
        <authorList>
            <person name="Ribeiro J.M."/>
            <person name="Scarpassa V."/>
            <person name="Calvo E."/>
        </authorList>
    </citation>
    <scope>NUCLEOTIDE SEQUENCE</scope>
</reference>
<feature type="region of interest" description="Disordered" evidence="1">
    <location>
        <begin position="67"/>
        <end position="89"/>
    </location>
</feature>
<protein>
    <submittedName>
        <fullName evidence="2">Putative secreted protein</fullName>
    </submittedName>
</protein>
<evidence type="ECO:0000313" key="2">
    <source>
        <dbReference type="EMBL" id="MBW78396.1"/>
    </source>
</evidence>
<proteinExistence type="predicted"/>